<keyword evidence="1" id="KW-0051">Antiviral defense</keyword>
<dbReference type="NCBIfam" id="TIGR01898">
    <property type="entry name" value="cas_TM1791_cmr6"/>
    <property type="match status" value="1"/>
</dbReference>
<keyword evidence="5" id="KW-1185">Reference proteome</keyword>
<sequence>MTNPYLQRPQRPNQPPTNNNRPQQPANRSGGNQGNNRGGGQGGGGNNPAPNNPEPSPWLGHPSDPNPQPHKTASFVEYLRWMRAPSIQHKEGTQVQLVSKAETQANYTERLNQMNVRTCLIAGNSNTFIVTCPWRIRVGGTKGPESMLLPAFDALGMPYIPSSTLRGVARAQGIREFMEQGMSRSQAKKEMAKYLGDLDAEDKHKTGKVIFFDAYPIVTNESNSGGLAVDIANSIWSWDDDNLKYSPNPNVFFSLKQVKFLIGIRKGTNCTDEILAMVKKWLIKGLGQGIGSQTNSGYGRLLSGQQQNNPHEFLRLNFELEGQLIHGRQTVTWRADKNRYDNKSIAEVRPVAFKNMMRYWFRIFARGVLPSHQVRTLEVQIFGGIEPEPTWGWLCVRVKEIDSPTNNRKKQSGILRLFTTNSLPEFQENSFKTFCKDLCWLMFRLGGVGQGARRPYYERQGNPRIRGCDLMPFNDEDFWQVPDYPQEFVRFFQQRLTSFYQNLATLTTISINNCNLLEVSPPNDNPWVEVADQHCRILIFQGDSQGNKSHALAVLHDRMFKTNGSYDRFLCGSTAKPSPIWIANVEDKNYQVVTVFGATQDPRKRFVDELRSQGAIQVFPLSPGR</sequence>
<dbReference type="GO" id="GO:0051607">
    <property type="term" value="P:defense response to virus"/>
    <property type="evidence" value="ECO:0007669"/>
    <property type="project" value="UniProtKB-KW"/>
</dbReference>
<dbReference type="RefSeq" id="WP_071453599.1">
    <property type="nucleotide sequence ID" value="NZ_CP017675.1"/>
</dbReference>
<protein>
    <submittedName>
        <fullName evidence="4">CRISPR-associated RAMP family protein</fullName>
    </submittedName>
</protein>
<evidence type="ECO:0000313" key="5">
    <source>
        <dbReference type="Proteomes" id="UP000180235"/>
    </source>
</evidence>
<dbReference type="STRING" id="1188229.GlitD10_0610"/>
<feature type="domain" description="CRISPR type III-associated protein" evidence="3">
    <location>
        <begin position="130"/>
        <end position="301"/>
    </location>
</feature>
<evidence type="ECO:0000256" key="2">
    <source>
        <dbReference type="SAM" id="MobiDB-lite"/>
    </source>
</evidence>
<dbReference type="PANTHER" id="PTHR39965">
    <property type="entry name" value="CRISPR SYSTEM CMR SUBUNIT CMR6"/>
    <property type="match status" value="1"/>
</dbReference>
<dbReference type="AlphaFoldDB" id="A0A1J0AAG4"/>
<dbReference type="KEGG" id="glt:GlitD10_0610"/>
<dbReference type="Proteomes" id="UP000180235">
    <property type="component" value="Chromosome"/>
</dbReference>
<proteinExistence type="predicted"/>
<gene>
    <name evidence="4" type="ORF">GlitD10_0610</name>
</gene>
<dbReference type="InterPro" id="IPR005537">
    <property type="entry name" value="RAMP_III_fam"/>
</dbReference>
<organism evidence="4 5">
    <name type="scientific">Gloeomargarita lithophora Alchichica-D10</name>
    <dbReference type="NCBI Taxonomy" id="1188229"/>
    <lineage>
        <taxon>Bacteria</taxon>
        <taxon>Bacillati</taxon>
        <taxon>Cyanobacteriota</taxon>
        <taxon>Cyanophyceae</taxon>
        <taxon>Gloeomargaritales</taxon>
        <taxon>Gloeomargaritaceae</taxon>
        <taxon>Gloeomargarita</taxon>
    </lineage>
</organism>
<dbReference type="EMBL" id="CP017675">
    <property type="protein sequence ID" value="APB32924.1"/>
    <property type="molecule type" value="Genomic_DNA"/>
</dbReference>
<evidence type="ECO:0000256" key="1">
    <source>
        <dbReference type="ARBA" id="ARBA00023118"/>
    </source>
</evidence>
<dbReference type="InterPro" id="IPR010172">
    <property type="entry name" value="CRISPR-assoc_prot_TM1791"/>
</dbReference>
<dbReference type="OrthoDB" id="9813956at2"/>
<name>A0A1J0AAG4_9CYAN</name>
<evidence type="ECO:0000259" key="3">
    <source>
        <dbReference type="Pfam" id="PF03787"/>
    </source>
</evidence>
<dbReference type="Pfam" id="PF03787">
    <property type="entry name" value="RAMPs"/>
    <property type="match status" value="1"/>
</dbReference>
<accession>A0A1J0AAG4</accession>
<feature type="region of interest" description="Disordered" evidence="2">
    <location>
        <begin position="1"/>
        <end position="71"/>
    </location>
</feature>
<dbReference type="PANTHER" id="PTHR39965:SF1">
    <property type="entry name" value="CRISPR SYSTEM CMR SUBUNIT CMR6"/>
    <property type="match status" value="1"/>
</dbReference>
<feature type="compositionally biased region" description="Gly residues" evidence="2">
    <location>
        <begin position="31"/>
        <end position="46"/>
    </location>
</feature>
<evidence type="ECO:0000313" key="4">
    <source>
        <dbReference type="EMBL" id="APB32924.1"/>
    </source>
</evidence>
<reference evidence="4 5" key="1">
    <citation type="submission" date="2016-10" db="EMBL/GenBank/DDBJ databases">
        <title>Description of Gloeomargarita lithophora gen. nov., sp. nov., a thylakoid-bearing basal-branching cyanobacterium with intracellular carbonates, and proposal for Gloeomargaritales ord. nov.</title>
        <authorList>
            <person name="Moreira D."/>
            <person name="Tavera R."/>
            <person name="Benzerara K."/>
            <person name="Skouri-Panet F."/>
            <person name="Couradeau E."/>
            <person name="Gerard E."/>
            <person name="Loussert C."/>
            <person name="Novelo E."/>
            <person name="Zivanovic Y."/>
            <person name="Lopez-Garcia P."/>
        </authorList>
    </citation>
    <scope>NUCLEOTIDE SEQUENCE [LARGE SCALE GENOMIC DNA]</scope>
    <source>
        <strain evidence="4 5">D10</strain>
    </source>
</reference>
<feature type="compositionally biased region" description="Low complexity" evidence="2">
    <location>
        <begin position="7"/>
        <end position="30"/>
    </location>
</feature>